<evidence type="ECO:0000313" key="2">
    <source>
        <dbReference type="Proteomes" id="UP000649328"/>
    </source>
</evidence>
<reference evidence="1" key="1">
    <citation type="submission" date="2020-10" db="EMBL/GenBank/DDBJ databases">
        <title>The Whole-Genome Sequence of Metschnikowia persimmonesis, a Novel Endophytic Yeast Species Isolated from Medicinal Plant Diospyros kaki Thumb.</title>
        <authorList>
            <person name="Rahmat E."/>
            <person name="Kang Y."/>
        </authorList>
    </citation>
    <scope>NUCLEOTIDE SEQUENCE</scope>
    <source>
        <strain evidence="1">KIOM G15050</strain>
    </source>
</reference>
<name>A0A8H7H0F6_9ASCO</name>
<protein>
    <submittedName>
        <fullName evidence="1">Uncharacterized protein</fullName>
    </submittedName>
</protein>
<evidence type="ECO:0000313" key="1">
    <source>
        <dbReference type="EMBL" id="KAF8005541.1"/>
    </source>
</evidence>
<accession>A0A8H7H0F6</accession>
<comment type="caution">
    <text evidence="1">The sequence shown here is derived from an EMBL/GenBank/DDBJ whole genome shotgun (WGS) entry which is preliminary data.</text>
</comment>
<sequence length="91" mass="9615">MTLAGADDDATMGKAELLIPSCVQQCLVSQLLIPISIGGRGLACCSFQVAESAACDMVHTSSFPSRSYVMSFKRLSNVDGMSVDWLLEAAP</sequence>
<dbReference type="EMBL" id="JACBPP010000001">
    <property type="protein sequence ID" value="KAF8005541.1"/>
    <property type="molecule type" value="Genomic_DNA"/>
</dbReference>
<organism evidence="1 2">
    <name type="scientific">Metschnikowia pulcherrima</name>
    <dbReference type="NCBI Taxonomy" id="27326"/>
    <lineage>
        <taxon>Eukaryota</taxon>
        <taxon>Fungi</taxon>
        <taxon>Dikarya</taxon>
        <taxon>Ascomycota</taxon>
        <taxon>Saccharomycotina</taxon>
        <taxon>Pichiomycetes</taxon>
        <taxon>Metschnikowiaceae</taxon>
        <taxon>Metschnikowia</taxon>
    </lineage>
</organism>
<dbReference type="AlphaFoldDB" id="A0A8H7H0F6"/>
<keyword evidence="2" id="KW-1185">Reference proteome</keyword>
<gene>
    <name evidence="1" type="ORF">HF325_000998</name>
</gene>
<proteinExistence type="predicted"/>
<dbReference type="Proteomes" id="UP000649328">
    <property type="component" value="Unassembled WGS sequence"/>
</dbReference>